<protein>
    <submittedName>
        <fullName evidence="2">Asparaginase domain-containing protein</fullName>
        <ecNumber evidence="2">3.5.1.1</ecNumber>
    </submittedName>
</protein>
<dbReference type="Gene3D" id="3.40.50.1170">
    <property type="entry name" value="L-asparaginase, N-terminal domain"/>
    <property type="match status" value="1"/>
</dbReference>
<sequence>MIRILTAGGTIQDIDYEKYGNHSGNLNKFSIEDFLKSANVSFKYTIENIFKKDSRFITLDDRNYLVERIKVCKSKQILITHGTFTMEDTAAHIGKLNLNKTIVLTGSFILGSSQNTDAPFNLGYAVCSLQFLKPDVYVAMNGRIFHWSNVTKNLETNKFERKDEKQ</sequence>
<dbReference type="RefSeq" id="WP_311485354.1">
    <property type="nucleotide sequence ID" value="NZ_JAVRHP010000090.1"/>
</dbReference>
<comment type="caution">
    <text evidence="2">The sequence shown here is derived from an EMBL/GenBank/DDBJ whole genome shotgun (WGS) entry which is preliminary data.</text>
</comment>
<dbReference type="InterPro" id="IPR036152">
    <property type="entry name" value="Asp/glu_Ase-like_sf"/>
</dbReference>
<dbReference type="InterPro" id="IPR006034">
    <property type="entry name" value="Asparaginase/glutaminase-like"/>
</dbReference>
<dbReference type="GO" id="GO:0004067">
    <property type="term" value="F:asparaginase activity"/>
    <property type="evidence" value="ECO:0007669"/>
    <property type="project" value="UniProtKB-EC"/>
</dbReference>
<organism evidence="2 3">
    <name type="scientific">Autumnicola edwardsiae</name>
    <dbReference type="NCBI Taxonomy" id="3075594"/>
    <lineage>
        <taxon>Bacteria</taxon>
        <taxon>Pseudomonadati</taxon>
        <taxon>Bacteroidota</taxon>
        <taxon>Flavobacteriia</taxon>
        <taxon>Flavobacteriales</taxon>
        <taxon>Flavobacteriaceae</taxon>
        <taxon>Autumnicola</taxon>
    </lineage>
</organism>
<keyword evidence="2" id="KW-0378">Hydrolase</keyword>
<keyword evidence="3" id="KW-1185">Reference proteome</keyword>
<reference evidence="2 3" key="1">
    <citation type="submission" date="2023-09" db="EMBL/GenBank/DDBJ databases">
        <authorList>
            <person name="Rey-Velasco X."/>
        </authorList>
    </citation>
    <scope>NUCLEOTIDE SEQUENCE [LARGE SCALE GENOMIC DNA]</scope>
    <source>
        <strain evidence="2 3">F297</strain>
    </source>
</reference>
<dbReference type="EMBL" id="JAVRHP010000090">
    <property type="protein sequence ID" value="MDT0651218.1"/>
    <property type="molecule type" value="Genomic_DNA"/>
</dbReference>
<evidence type="ECO:0000259" key="1">
    <source>
        <dbReference type="Pfam" id="PF00710"/>
    </source>
</evidence>
<dbReference type="InterPro" id="IPR027474">
    <property type="entry name" value="L-asparaginase_N"/>
</dbReference>
<evidence type="ECO:0000313" key="3">
    <source>
        <dbReference type="Proteomes" id="UP001248819"/>
    </source>
</evidence>
<dbReference type="EC" id="3.5.1.1" evidence="2"/>
<gene>
    <name evidence="2" type="ORF">RM529_13755</name>
</gene>
<evidence type="ECO:0000313" key="2">
    <source>
        <dbReference type="EMBL" id="MDT0651218.1"/>
    </source>
</evidence>
<dbReference type="PIRSF" id="PIRSF001220">
    <property type="entry name" value="L-ASNase_gatD"/>
    <property type="match status" value="1"/>
</dbReference>
<dbReference type="Pfam" id="PF00710">
    <property type="entry name" value="Asparaginase"/>
    <property type="match status" value="1"/>
</dbReference>
<feature type="domain" description="L-asparaginase N-terminal" evidence="1">
    <location>
        <begin position="2"/>
        <end position="153"/>
    </location>
</feature>
<dbReference type="PRINTS" id="PR00139">
    <property type="entry name" value="ASNGLNASE"/>
</dbReference>
<dbReference type="PIRSF" id="PIRSF500176">
    <property type="entry name" value="L_ASNase"/>
    <property type="match status" value="1"/>
</dbReference>
<accession>A0ABU3CXX2</accession>
<dbReference type="SUPFAM" id="SSF53774">
    <property type="entry name" value="Glutaminase/Asparaginase"/>
    <property type="match status" value="1"/>
</dbReference>
<dbReference type="InterPro" id="IPR037152">
    <property type="entry name" value="L-asparaginase_N_sf"/>
</dbReference>
<dbReference type="Proteomes" id="UP001248819">
    <property type="component" value="Unassembled WGS sequence"/>
</dbReference>
<name>A0ABU3CXX2_9FLAO</name>
<proteinExistence type="predicted"/>